<reference evidence="2" key="2">
    <citation type="submission" date="2014-06" db="EMBL/GenBank/DDBJ databases">
        <title>The complete genome of Blastobotrys (Arxula) adeninivorans LS3 - a yeast of biotechnological interest.</title>
        <authorList>
            <person name="Kunze G."/>
            <person name="Gaillardin C."/>
            <person name="Czernicka M."/>
            <person name="Durrens P."/>
            <person name="Martin T."/>
            <person name="Boer E."/>
            <person name="Gabaldon T."/>
            <person name="Cruz J."/>
            <person name="Talla E."/>
            <person name="Marck C."/>
            <person name="Goffeau A."/>
            <person name="Barbe V."/>
            <person name="Baret P."/>
            <person name="Baronian K."/>
            <person name="Beier S."/>
            <person name="Bleykasten C."/>
            <person name="Bode R."/>
            <person name="Casaregola S."/>
            <person name="Despons L."/>
            <person name="Fairhead C."/>
            <person name="Giersberg M."/>
            <person name="Gierski P."/>
            <person name="Hahnel U."/>
            <person name="Hartmann A."/>
            <person name="Jankowska D."/>
            <person name="Jubin C."/>
            <person name="Jung P."/>
            <person name="Lafontaine I."/>
            <person name="Leh-Louis V."/>
            <person name="Lemaire M."/>
            <person name="Marcet-Houben M."/>
            <person name="Mascher M."/>
            <person name="Morel G."/>
            <person name="Richard G.-F."/>
            <person name="Riechen J."/>
            <person name="Sacerdot C."/>
            <person name="Sarkar A."/>
            <person name="Savel G."/>
            <person name="Schacherer J."/>
            <person name="Sherman D."/>
            <person name="Straub M.-L."/>
            <person name="Stein N."/>
            <person name="Thierry A."/>
            <person name="Trautwein-Schult A."/>
            <person name="Westhof E."/>
            <person name="Worch S."/>
            <person name="Dujon B."/>
            <person name="Souciet J.-L."/>
            <person name="Wincker P."/>
            <person name="Scholz U."/>
            <person name="Neuveglise N."/>
        </authorList>
    </citation>
    <scope>NUCLEOTIDE SEQUENCE</scope>
    <source>
        <strain evidence="2">LS3</strain>
    </source>
</reference>
<feature type="region of interest" description="Disordered" evidence="1">
    <location>
        <begin position="82"/>
        <end position="161"/>
    </location>
</feature>
<reference evidence="2" key="1">
    <citation type="submission" date="2014-02" db="EMBL/GenBank/DDBJ databases">
        <authorList>
            <person name="Genoscope - CEA"/>
        </authorList>
    </citation>
    <scope>NUCLEOTIDE SEQUENCE</scope>
    <source>
        <strain evidence="2">LS3</strain>
    </source>
</reference>
<dbReference type="EMBL" id="HG937691">
    <property type="protein sequence ID" value="CDP33104.1"/>
    <property type="molecule type" value="Genomic_DNA"/>
</dbReference>
<organism evidence="2">
    <name type="scientific">Blastobotrys adeninivorans</name>
    <name type="common">Yeast</name>
    <name type="synonym">Arxula adeninivorans</name>
    <dbReference type="NCBI Taxonomy" id="409370"/>
    <lineage>
        <taxon>Eukaryota</taxon>
        <taxon>Fungi</taxon>
        <taxon>Dikarya</taxon>
        <taxon>Ascomycota</taxon>
        <taxon>Saccharomycotina</taxon>
        <taxon>Dipodascomycetes</taxon>
        <taxon>Dipodascales</taxon>
        <taxon>Trichomonascaceae</taxon>
        <taxon>Blastobotrys</taxon>
    </lineage>
</organism>
<dbReference type="GO" id="GO:0030674">
    <property type="term" value="F:protein-macromolecule adaptor activity"/>
    <property type="evidence" value="ECO:0007669"/>
    <property type="project" value="TreeGrafter"/>
</dbReference>
<dbReference type="PANTHER" id="PTHR40422">
    <property type="entry name" value="TRANSLATION MACHINERY-ASSOCIATED PROTEIN 17"/>
    <property type="match status" value="1"/>
</dbReference>
<evidence type="ECO:0000256" key="1">
    <source>
        <dbReference type="SAM" id="MobiDB-lite"/>
    </source>
</evidence>
<dbReference type="GO" id="GO:0070682">
    <property type="term" value="P:proteasome regulatory particle assembly"/>
    <property type="evidence" value="ECO:0007669"/>
    <property type="project" value="InterPro"/>
</dbReference>
<evidence type="ECO:0000313" key="2">
    <source>
        <dbReference type="EMBL" id="CDP33104.1"/>
    </source>
</evidence>
<gene>
    <name evidence="2" type="ORF">GNLVRS02_ARAD1A01826g</name>
</gene>
<proteinExistence type="predicted"/>
<dbReference type="AlphaFoldDB" id="A0A060SX53"/>
<dbReference type="InterPro" id="IPR038966">
    <property type="entry name" value="TMA17"/>
</dbReference>
<sequence>MNEPITLDQFKRAVDQLPLGTIISERQRLYNSILHLQLSNEQLAAEIETDPEDKPLYEQCIADNVQVISQQQQRIDILKQREKTLTEDSNATATPVADESRTTERNASADADVARAGNGVANGSANNVHPNHNDSTTPSTNEPTGQPNGSNESPTEQGIYL</sequence>
<feature type="compositionally biased region" description="Polar residues" evidence="1">
    <location>
        <begin position="129"/>
        <end position="161"/>
    </location>
</feature>
<name>A0A060SX53_BLAAD</name>
<feature type="compositionally biased region" description="Low complexity" evidence="1">
    <location>
        <begin position="109"/>
        <end position="128"/>
    </location>
</feature>
<accession>A0A060SX53</accession>
<dbReference type="PANTHER" id="PTHR40422:SF1">
    <property type="entry name" value="TRANSLATION MACHINERY-ASSOCIATED PROTEIN 17"/>
    <property type="match status" value="1"/>
</dbReference>
<protein>
    <submittedName>
        <fullName evidence="2">ARAD1A01826p</fullName>
    </submittedName>
</protein>